<keyword evidence="4" id="KW-0238">DNA-binding</keyword>
<evidence type="ECO:0000256" key="1">
    <source>
        <dbReference type="ARBA" id="ARBA00004496"/>
    </source>
</evidence>
<evidence type="ECO:0000313" key="7">
    <source>
        <dbReference type="EMBL" id="PPE71712.1"/>
    </source>
</evidence>
<dbReference type="PROSITE" id="PS00552">
    <property type="entry name" value="HTH_MERR_1"/>
    <property type="match status" value="1"/>
</dbReference>
<comment type="caution">
    <text evidence="7">The sequence shown here is derived from an EMBL/GenBank/DDBJ whole genome shotgun (WGS) entry which is preliminary data.</text>
</comment>
<dbReference type="Proteomes" id="UP000239406">
    <property type="component" value="Unassembled WGS sequence"/>
</dbReference>
<feature type="domain" description="HTH merR-type" evidence="6">
    <location>
        <begin position="1"/>
        <end position="69"/>
    </location>
</feature>
<keyword evidence="9" id="KW-1185">Reference proteome</keyword>
<dbReference type="Pfam" id="PF09278">
    <property type="entry name" value="MerR-DNA-bind"/>
    <property type="match status" value="1"/>
</dbReference>
<keyword evidence="5" id="KW-0804">Transcription</keyword>
<dbReference type="InterPro" id="IPR009061">
    <property type="entry name" value="DNA-bd_dom_put_sf"/>
</dbReference>
<reference evidence="7 9" key="1">
    <citation type="submission" date="2018-02" db="EMBL/GenBank/DDBJ databases">
        <title>Reclassifiation of [Polyangium] brachysporum DSM 7029 as Guopingzhaonella breviflexa gen. nov., sp. nov., a member of the family Comamonadaceae.</title>
        <authorList>
            <person name="Tang B."/>
        </authorList>
    </citation>
    <scope>NUCLEOTIDE SEQUENCE [LARGE SCALE GENOMIC DNA]</scope>
    <source>
        <strain evidence="7 9">DSM 15344</strain>
    </source>
</reference>
<comment type="subcellular location">
    <subcellularLocation>
        <location evidence="1">Cytoplasm</location>
    </subcellularLocation>
</comment>
<dbReference type="PROSITE" id="PS50937">
    <property type="entry name" value="HTH_MERR_2"/>
    <property type="match status" value="1"/>
</dbReference>
<evidence type="ECO:0000313" key="8">
    <source>
        <dbReference type="EMBL" id="TCP08828.1"/>
    </source>
</evidence>
<evidence type="ECO:0000313" key="9">
    <source>
        <dbReference type="Proteomes" id="UP000239406"/>
    </source>
</evidence>
<gene>
    <name evidence="7" type="primary">cueR</name>
    <name evidence="7" type="ORF">C1702_01600</name>
    <name evidence="8" type="ORF">EV676_102336</name>
</gene>
<dbReference type="InterPro" id="IPR015358">
    <property type="entry name" value="Tscrpt_reg_MerR_DNA-bd"/>
</dbReference>
<evidence type="ECO:0000256" key="3">
    <source>
        <dbReference type="ARBA" id="ARBA00023015"/>
    </source>
</evidence>
<evidence type="ECO:0000256" key="2">
    <source>
        <dbReference type="ARBA" id="ARBA00022490"/>
    </source>
</evidence>
<dbReference type="SUPFAM" id="SSF46955">
    <property type="entry name" value="Putative DNA-binding domain"/>
    <property type="match status" value="1"/>
</dbReference>
<dbReference type="GO" id="GO:0003677">
    <property type="term" value="F:DNA binding"/>
    <property type="evidence" value="ECO:0007669"/>
    <property type="project" value="UniProtKB-KW"/>
</dbReference>
<evidence type="ECO:0000256" key="4">
    <source>
        <dbReference type="ARBA" id="ARBA00023125"/>
    </source>
</evidence>
<dbReference type="SMART" id="SM00422">
    <property type="entry name" value="HTH_MERR"/>
    <property type="match status" value="1"/>
</dbReference>
<dbReference type="Proteomes" id="UP000294772">
    <property type="component" value="Unassembled WGS sequence"/>
</dbReference>
<keyword evidence="2" id="KW-0963">Cytoplasm</keyword>
<dbReference type="PRINTS" id="PR00040">
    <property type="entry name" value="HTHMERR"/>
</dbReference>
<dbReference type="OrthoDB" id="9808480at2"/>
<dbReference type="Gene3D" id="1.10.1660.10">
    <property type="match status" value="1"/>
</dbReference>
<dbReference type="InterPro" id="IPR011789">
    <property type="entry name" value="CueR"/>
</dbReference>
<dbReference type="PANTHER" id="PTHR30204:SF94">
    <property type="entry name" value="HEAVY METAL-DEPENDENT TRANSCRIPTIONAL REGULATOR HI_0293-RELATED"/>
    <property type="match status" value="1"/>
</dbReference>
<protein>
    <submittedName>
        <fullName evidence="7">Cu(I)-responsive transcriptional regulator</fullName>
    </submittedName>
</protein>
<dbReference type="InterPro" id="IPR000551">
    <property type="entry name" value="MerR-type_HTH_dom"/>
</dbReference>
<organism evidence="7 9">
    <name type="scientific">Caldimonas thermodepolymerans</name>
    <dbReference type="NCBI Taxonomy" id="215580"/>
    <lineage>
        <taxon>Bacteria</taxon>
        <taxon>Pseudomonadati</taxon>
        <taxon>Pseudomonadota</taxon>
        <taxon>Betaproteobacteria</taxon>
        <taxon>Burkholderiales</taxon>
        <taxon>Sphaerotilaceae</taxon>
        <taxon>Caldimonas</taxon>
    </lineage>
</organism>
<evidence type="ECO:0000313" key="10">
    <source>
        <dbReference type="Proteomes" id="UP000294772"/>
    </source>
</evidence>
<dbReference type="AlphaFoldDB" id="A0A2S5T9U2"/>
<dbReference type="GO" id="GO:0003700">
    <property type="term" value="F:DNA-binding transcription factor activity"/>
    <property type="evidence" value="ECO:0007669"/>
    <property type="project" value="InterPro"/>
</dbReference>
<dbReference type="CDD" id="cd01108">
    <property type="entry name" value="HTH_CueR"/>
    <property type="match status" value="1"/>
</dbReference>
<dbReference type="EMBL" id="SLXF01000002">
    <property type="protein sequence ID" value="TCP08828.1"/>
    <property type="molecule type" value="Genomic_DNA"/>
</dbReference>
<name>A0A2S5T9U2_9BURK</name>
<accession>A0A2S5T9U2</accession>
<dbReference type="GO" id="GO:0045893">
    <property type="term" value="P:positive regulation of DNA-templated transcription"/>
    <property type="evidence" value="ECO:0007669"/>
    <property type="project" value="InterPro"/>
</dbReference>
<dbReference type="GO" id="GO:0005507">
    <property type="term" value="F:copper ion binding"/>
    <property type="evidence" value="ECO:0007669"/>
    <property type="project" value="InterPro"/>
</dbReference>
<dbReference type="PANTHER" id="PTHR30204">
    <property type="entry name" value="REDOX-CYCLING DRUG-SENSING TRANSCRIPTIONAL ACTIVATOR SOXR"/>
    <property type="match status" value="1"/>
</dbReference>
<dbReference type="GO" id="GO:0005737">
    <property type="term" value="C:cytoplasm"/>
    <property type="evidence" value="ECO:0007669"/>
    <property type="project" value="UniProtKB-SubCell"/>
</dbReference>
<sequence>MNIGQAARACGVSAKMIRHYESLGLLPPVRRTEAGYRQYDAATLHTLRFIRRARELGFPIEEIRALLQLWSDPSRTSAEVKRIALQHVADLQQRIDAMQAMKRSLEQLAAHCHGDGRPDCPILDDLAQTPAPAPRP</sequence>
<keyword evidence="3" id="KW-0805">Transcription regulation</keyword>
<dbReference type="NCBIfam" id="TIGR02044">
    <property type="entry name" value="CueR"/>
    <property type="match status" value="1"/>
</dbReference>
<dbReference type="InterPro" id="IPR047057">
    <property type="entry name" value="MerR_fam"/>
</dbReference>
<dbReference type="EMBL" id="PSNY01000001">
    <property type="protein sequence ID" value="PPE71712.1"/>
    <property type="molecule type" value="Genomic_DNA"/>
</dbReference>
<evidence type="ECO:0000256" key="5">
    <source>
        <dbReference type="ARBA" id="ARBA00023163"/>
    </source>
</evidence>
<reference evidence="8 10" key="2">
    <citation type="submission" date="2019-03" db="EMBL/GenBank/DDBJ databases">
        <title>Genomic Encyclopedia of Type Strains, Phase IV (KMG-IV): sequencing the most valuable type-strain genomes for metagenomic binning, comparative biology and taxonomic classification.</title>
        <authorList>
            <person name="Goeker M."/>
        </authorList>
    </citation>
    <scope>NUCLEOTIDE SEQUENCE [LARGE SCALE GENOMIC DNA]</scope>
    <source>
        <strain evidence="8 10">DSM 15264</strain>
    </source>
</reference>
<evidence type="ECO:0000259" key="6">
    <source>
        <dbReference type="PROSITE" id="PS50937"/>
    </source>
</evidence>
<dbReference type="RefSeq" id="WP_104355902.1">
    <property type="nucleotide sequence ID" value="NZ_CALFFA010000024.1"/>
</dbReference>
<proteinExistence type="predicted"/>
<dbReference type="Pfam" id="PF00376">
    <property type="entry name" value="MerR"/>
    <property type="match status" value="1"/>
</dbReference>